<evidence type="ECO:0000313" key="3">
    <source>
        <dbReference type="Proteomes" id="UP000444721"/>
    </source>
</evidence>
<keyword evidence="3" id="KW-1185">Reference proteome</keyword>
<dbReference type="Proteomes" id="UP000444721">
    <property type="component" value="Unassembled WGS sequence"/>
</dbReference>
<accession>A0A6A5BX41</accession>
<dbReference type="AlphaFoldDB" id="A0A6A5BX41"/>
<dbReference type="EMBL" id="VFQX01000030">
    <property type="protein sequence ID" value="KAF0978358.1"/>
    <property type="molecule type" value="Genomic_DNA"/>
</dbReference>
<protein>
    <recommendedName>
        <fullName evidence="4">F-box domain-containing protein</fullName>
    </recommendedName>
</protein>
<dbReference type="InterPro" id="IPR032675">
    <property type="entry name" value="LRR_dom_sf"/>
</dbReference>
<name>A0A6A5BX41_NAEFO</name>
<evidence type="ECO:0000256" key="1">
    <source>
        <dbReference type="SAM" id="MobiDB-lite"/>
    </source>
</evidence>
<dbReference type="OrthoDB" id="550575at2759"/>
<dbReference type="GeneID" id="68110091"/>
<feature type="compositionally biased region" description="Polar residues" evidence="1">
    <location>
        <begin position="1"/>
        <end position="12"/>
    </location>
</feature>
<dbReference type="VEuPathDB" id="AmoebaDB:FDP41_002873"/>
<dbReference type="OMA" id="YLTECEP"/>
<dbReference type="CDD" id="cd09917">
    <property type="entry name" value="F-box_SF"/>
    <property type="match status" value="1"/>
</dbReference>
<comment type="caution">
    <text evidence="2">The sequence shown here is derived from an EMBL/GenBank/DDBJ whole genome shotgun (WGS) entry which is preliminary data.</text>
</comment>
<proteinExistence type="predicted"/>
<dbReference type="VEuPathDB" id="AmoebaDB:NfTy_055920"/>
<gene>
    <name evidence="2" type="ORF">FDP41_002873</name>
</gene>
<dbReference type="VEuPathDB" id="AmoebaDB:NF0126080"/>
<sequence>MKRTFAENSPFESSQKKSKHHSSSNGSSSSAPTTVISLPDVSFRGVIDSYQPPSPSYGNDDASTPKHPILHLLSFLSVEDLLLNVALVSKKMYRACMDSVEELVLDCDEMNLSSGNGVSEDVTQLIEIVNRFPRLKSLSLDGLEWFNDLCLSSLLEKLPPNLYDLHIRECGLDSPSFVDRKLLNSGTFQNPSTPASSSTEHNSVEKSPIQQLKHLRFSSCTFTCIEVRALKELLSLEFYDCSLGDGGLKLSNVPKLEKLVLFKCTKVSDLALLNTLKPLLEEEIEDLNRSFNTQDEEIANGDKPAKNDDDSIFDIHVNFRKRKYGALKKLYLTECEPLQNPVIQSNTLEEIKIINCKYISKPFISCPALTNLQLNWCENLKNLSLACDNLRSIDLTGAGITYSSSSQSNSQGSATKKEENTVLQNVVGCLKRFYGDQITITL</sequence>
<evidence type="ECO:0008006" key="4">
    <source>
        <dbReference type="Google" id="ProtNLM"/>
    </source>
</evidence>
<organism evidence="2 3">
    <name type="scientific">Naegleria fowleri</name>
    <name type="common">Brain eating amoeba</name>
    <dbReference type="NCBI Taxonomy" id="5763"/>
    <lineage>
        <taxon>Eukaryota</taxon>
        <taxon>Discoba</taxon>
        <taxon>Heterolobosea</taxon>
        <taxon>Tetramitia</taxon>
        <taxon>Eutetramitia</taxon>
        <taxon>Vahlkampfiidae</taxon>
        <taxon>Naegleria</taxon>
    </lineage>
</organism>
<feature type="region of interest" description="Disordered" evidence="1">
    <location>
        <begin position="1"/>
        <end position="35"/>
    </location>
</feature>
<evidence type="ECO:0000313" key="2">
    <source>
        <dbReference type="EMBL" id="KAF0978358.1"/>
    </source>
</evidence>
<dbReference type="Gene3D" id="3.80.10.10">
    <property type="entry name" value="Ribonuclease Inhibitor"/>
    <property type="match status" value="1"/>
</dbReference>
<dbReference type="SUPFAM" id="SSF52047">
    <property type="entry name" value="RNI-like"/>
    <property type="match status" value="1"/>
</dbReference>
<reference evidence="2 3" key="1">
    <citation type="journal article" date="2019" name="Sci. Rep.">
        <title>Nanopore sequencing improves the draft genome of the human pathogenic amoeba Naegleria fowleri.</title>
        <authorList>
            <person name="Liechti N."/>
            <person name="Schurch N."/>
            <person name="Bruggmann R."/>
            <person name="Wittwer M."/>
        </authorList>
    </citation>
    <scope>NUCLEOTIDE SEQUENCE [LARGE SCALE GENOMIC DNA]</scope>
    <source>
        <strain evidence="2 3">ATCC 30894</strain>
    </source>
</reference>
<dbReference type="RefSeq" id="XP_044563071.1">
    <property type="nucleotide sequence ID" value="XM_044706115.1"/>
</dbReference>